<accession>A0A3S0HQS9</accession>
<dbReference type="SMART" id="SM00267">
    <property type="entry name" value="GGDEF"/>
    <property type="match status" value="1"/>
</dbReference>
<dbReference type="Proteomes" id="UP000267400">
    <property type="component" value="Unassembled WGS sequence"/>
</dbReference>
<dbReference type="InterPro" id="IPR029787">
    <property type="entry name" value="Nucleotide_cyclase"/>
</dbReference>
<gene>
    <name evidence="3" type="ORF">EKG36_08100</name>
</gene>
<dbReference type="PANTHER" id="PTHR33121:SF70">
    <property type="entry name" value="SIGNALING PROTEIN YKOW"/>
    <property type="match status" value="1"/>
</dbReference>
<dbReference type="Pfam" id="PF00990">
    <property type="entry name" value="GGDEF"/>
    <property type="match status" value="1"/>
</dbReference>
<dbReference type="RefSeq" id="WP_126482888.1">
    <property type="nucleotide sequence ID" value="NZ_RXNS01000006.1"/>
</dbReference>
<dbReference type="OrthoDB" id="9816034at2"/>
<feature type="domain" description="EAL" evidence="1">
    <location>
        <begin position="308"/>
        <end position="563"/>
    </location>
</feature>
<dbReference type="Gene3D" id="3.20.20.450">
    <property type="entry name" value="EAL domain"/>
    <property type="match status" value="1"/>
</dbReference>
<dbReference type="Pfam" id="PF00563">
    <property type="entry name" value="EAL"/>
    <property type="match status" value="1"/>
</dbReference>
<dbReference type="Gene3D" id="3.30.70.270">
    <property type="match status" value="1"/>
</dbReference>
<evidence type="ECO:0000313" key="4">
    <source>
        <dbReference type="Proteomes" id="UP000267400"/>
    </source>
</evidence>
<dbReference type="InterPro" id="IPR000160">
    <property type="entry name" value="GGDEF_dom"/>
</dbReference>
<evidence type="ECO:0000259" key="2">
    <source>
        <dbReference type="PROSITE" id="PS50887"/>
    </source>
</evidence>
<dbReference type="SUPFAM" id="SSF141868">
    <property type="entry name" value="EAL domain-like"/>
    <property type="match status" value="1"/>
</dbReference>
<dbReference type="InterPro" id="IPR035919">
    <property type="entry name" value="EAL_sf"/>
</dbReference>
<feature type="domain" description="GGDEF" evidence="2">
    <location>
        <begin position="170"/>
        <end position="299"/>
    </location>
</feature>
<reference evidence="3 4" key="1">
    <citation type="submission" date="2018-12" db="EMBL/GenBank/DDBJ databases">
        <authorList>
            <person name="Yu L."/>
        </authorList>
    </citation>
    <scope>NUCLEOTIDE SEQUENCE [LARGE SCALE GENOMIC DNA]</scope>
    <source>
        <strain evidence="3 4">11S</strain>
    </source>
</reference>
<proteinExistence type="predicted"/>
<dbReference type="AlphaFoldDB" id="A0A3S0HQS9"/>
<dbReference type="InterPro" id="IPR001633">
    <property type="entry name" value="EAL_dom"/>
</dbReference>
<organism evidence="3 4">
    <name type="scientific">Halomonas nitroreducens</name>
    <dbReference type="NCBI Taxonomy" id="447425"/>
    <lineage>
        <taxon>Bacteria</taxon>
        <taxon>Pseudomonadati</taxon>
        <taxon>Pseudomonadota</taxon>
        <taxon>Gammaproteobacteria</taxon>
        <taxon>Oceanospirillales</taxon>
        <taxon>Halomonadaceae</taxon>
        <taxon>Halomonas</taxon>
    </lineage>
</organism>
<dbReference type="PROSITE" id="PS50883">
    <property type="entry name" value="EAL"/>
    <property type="match status" value="1"/>
</dbReference>
<dbReference type="SUPFAM" id="SSF55073">
    <property type="entry name" value="Nucleotide cyclase"/>
    <property type="match status" value="1"/>
</dbReference>
<evidence type="ECO:0000259" key="1">
    <source>
        <dbReference type="PROSITE" id="PS50883"/>
    </source>
</evidence>
<dbReference type="PROSITE" id="PS50887">
    <property type="entry name" value="GGDEF"/>
    <property type="match status" value="1"/>
</dbReference>
<sequence>MTSAQAASALGTSRLMLLIESASNRRLLGQVLRQHYQPVEPSDASFRRVDCDLIIADPRGLERYHARVREARSMQFPTLLPVILLVTRGEIRTPLVRFRDLVDEFAVLPVDRLEFTTRLHLWMRARRLALKQRDDLAYLVNHDRLTGLPARPLLSEYLNQALAIAAGEDQQVCFQIIEVSGKTLLMSLSRTGRDQALVELTNRLSSLLDAQTRLARLGEVQWGLLHPPGASVEQVLELARGNRQRLQAPLDIDGERLYLSPRMGIAVGPGDARHAEGLIDRARQALADAGDGPPAFFSPDMQHQAMEFLRVEAKLHEALSHGGLELWLQPKVSLDGRRYSKAVEALIRLRCADGRLLPPGIFIAVAETTGLIRALSRWVIEEACTILARWHHAGTGVPSLAVNVSALDLEEDDFTDVLLETLARHALPCHALELELTETTLFAMTDRSLAALNRLREAGVRIAMDDFGTGYSTLSYLHRLPIDVLKIDRAFVQEVHDHPVRAGITKAIVSLAETLGLEVVAEGIESEAEAAFLTELGVEVGQGFLYARPMPEAELLAWLDMARPCDSGTD</sequence>
<dbReference type="PANTHER" id="PTHR33121">
    <property type="entry name" value="CYCLIC DI-GMP PHOSPHODIESTERASE PDEF"/>
    <property type="match status" value="1"/>
</dbReference>
<dbReference type="EMBL" id="RXNS01000006">
    <property type="protein sequence ID" value="RTR05069.1"/>
    <property type="molecule type" value="Genomic_DNA"/>
</dbReference>
<dbReference type="GO" id="GO:0071111">
    <property type="term" value="F:cyclic-guanylate-specific phosphodiesterase activity"/>
    <property type="evidence" value="ECO:0007669"/>
    <property type="project" value="InterPro"/>
</dbReference>
<dbReference type="SMART" id="SM00052">
    <property type="entry name" value="EAL"/>
    <property type="match status" value="1"/>
</dbReference>
<name>A0A3S0HQS9_9GAMM</name>
<protein>
    <submittedName>
        <fullName evidence="3">GGDEF domain-containing protein</fullName>
    </submittedName>
</protein>
<dbReference type="InterPro" id="IPR043128">
    <property type="entry name" value="Rev_trsase/Diguanyl_cyclase"/>
</dbReference>
<comment type="caution">
    <text evidence="3">The sequence shown here is derived from an EMBL/GenBank/DDBJ whole genome shotgun (WGS) entry which is preliminary data.</text>
</comment>
<dbReference type="InterPro" id="IPR050706">
    <property type="entry name" value="Cyclic-di-GMP_PDE-like"/>
</dbReference>
<evidence type="ECO:0000313" key="3">
    <source>
        <dbReference type="EMBL" id="RTR05069.1"/>
    </source>
</evidence>
<dbReference type="CDD" id="cd01948">
    <property type="entry name" value="EAL"/>
    <property type="match status" value="1"/>
</dbReference>
<keyword evidence="4" id="KW-1185">Reference proteome</keyword>